<evidence type="ECO:0000313" key="2">
    <source>
        <dbReference type="EMBL" id="TDL17504.1"/>
    </source>
</evidence>
<reference evidence="2 3" key="1">
    <citation type="submission" date="2018-06" db="EMBL/GenBank/DDBJ databases">
        <title>A transcriptomic atlas of mushroom development highlights an independent origin of complex multicellularity.</title>
        <authorList>
            <consortium name="DOE Joint Genome Institute"/>
            <person name="Krizsan K."/>
            <person name="Almasi E."/>
            <person name="Merenyi Z."/>
            <person name="Sahu N."/>
            <person name="Viragh M."/>
            <person name="Koszo T."/>
            <person name="Mondo S."/>
            <person name="Kiss B."/>
            <person name="Balint B."/>
            <person name="Kues U."/>
            <person name="Barry K."/>
            <person name="Hegedus J.C."/>
            <person name="Henrissat B."/>
            <person name="Johnson J."/>
            <person name="Lipzen A."/>
            <person name="Ohm R."/>
            <person name="Nagy I."/>
            <person name="Pangilinan J."/>
            <person name="Yan J."/>
            <person name="Xiong Y."/>
            <person name="Grigoriev I.V."/>
            <person name="Hibbett D.S."/>
            <person name="Nagy L.G."/>
        </authorList>
    </citation>
    <scope>NUCLEOTIDE SEQUENCE [LARGE SCALE GENOMIC DNA]</scope>
    <source>
        <strain evidence="2 3">SZMC22713</strain>
    </source>
</reference>
<feature type="compositionally biased region" description="Low complexity" evidence="1">
    <location>
        <begin position="507"/>
        <end position="525"/>
    </location>
</feature>
<feature type="compositionally biased region" description="Polar residues" evidence="1">
    <location>
        <begin position="276"/>
        <end position="307"/>
    </location>
</feature>
<feature type="region of interest" description="Disordered" evidence="1">
    <location>
        <begin position="478"/>
        <end position="555"/>
    </location>
</feature>
<name>A0A4Y7PQ52_9AGAM</name>
<feature type="compositionally biased region" description="Polar residues" evidence="1">
    <location>
        <begin position="420"/>
        <end position="461"/>
    </location>
</feature>
<evidence type="ECO:0000256" key="1">
    <source>
        <dbReference type="SAM" id="MobiDB-lite"/>
    </source>
</evidence>
<feature type="compositionally biased region" description="Acidic residues" evidence="1">
    <location>
        <begin position="497"/>
        <end position="506"/>
    </location>
</feature>
<feature type="compositionally biased region" description="Polar residues" evidence="1">
    <location>
        <begin position="347"/>
        <end position="363"/>
    </location>
</feature>
<gene>
    <name evidence="2" type="ORF">BD410DRAFT_843543</name>
</gene>
<feature type="compositionally biased region" description="Basic and acidic residues" evidence="1">
    <location>
        <begin position="364"/>
        <end position="375"/>
    </location>
</feature>
<sequence length="555" mass="58126">MPQEQPPEPLSPHTFDDVEDSPPAYNRNTLVSPLSNEGNLGSSIPSPDANRKNMGTNSLNQFTHNETTNSNPSLAQTSQEIHVESEDNDNSATAHGAENLTSDGNGYTPAETSHGDPNLDENLATNAVDTVNQGKSNDMDSPSASLGSSVDYEDDTDGGSDNLDEGDEATYDVTKAWSSGITTGHRPRLTLDTGDIWTSGLWASNVNTVVTARASQVASHWPSQNLPDAENTLGGGETTDGDTDSTTNLASLAQNDAVNPGTTTETDNRGHGPKSSGESDPSHLNSLPQTGGVSNSGSTSDVQQEQDNPAGGEFAEENNASEMVGNGRSAARSGGMPDGGTEETPKNSEGQTDPIITTLTSDPNGDRSAEEKNDEFSGSPYEGQEAESLQTGVLERSMPSAGESDSEESLTPFDPLGRSTVVSRSSNDPFGTDTFENAQLNMPTNTCGDGSPVVSASQSHQSDLDASDIGHEVEEITANADFGDATTHSGMANVGAEVDDDSDDNSEGNNDLTEDSSFSYDESSSINENRSGHQSSWARMLPRFTVPGGFIGDDL</sequence>
<feature type="compositionally biased region" description="Polar residues" evidence="1">
    <location>
        <begin position="248"/>
        <end position="265"/>
    </location>
</feature>
<organism evidence="2 3">
    <name type="scientific">Rickenella mellea</name>
    <dbReference type="NCBI Taxonomy" id="50990"/>
    <lineage>
        <taxon>Eukaryota</taxon>
        <taxon>Fungi</taxon>
        <taxon>Dikarya</taxon>
        <taxon>Basidiomycota</taxon>
        <taxon>Agaricomycotina</taxon>
        <taxon>Agaricomycetes</taxon>
        <taxon>Hymenochaetales</taxon>
        <taxon>Rickenellaceae</taxon>
        <taxon>Rickenella</taxon>
    </lineage>
</organism>
<protein>
    <submittedName>
        <fullName evidence="2">Uncharacterized protein</fullName>
    </submittedName>
</protein>
<dbReference type="EMBL" id="ML170220">
    <property type="protein sequence ID" value="TDL17504.1"/>
    <property type="molecule type" value="Genomic_DNA"/>
</dbReference>
<keyword evidence="3" id="KW-1185">Reference proteome</keyword>
<dbReference type="VEuPathDB" id="FungiDB:BD410DRAFT_843543"/>
<feature type="region of interest" description="Disordered" evidence="1">
    <location>
        <begin position="218"/>
        <end position="466"/>
    </location>
</feature>
<feature type="compositionally biased region" description="Polar residues" evidence="1">
    <location>
        <begin position="526"/>
        <end position="537"/>
    </location>
</feature>
<evidence type="ECO:0000313" key="3">
    <source>
        <dbReference type="Proteomes" id="UP000294933"/>
    </source>
</evidence>
<feature type="compositionally biased region" description="Polar residues" evidence="1">
    <location>
        <begin position="53"/>
        <end position="80"/>
    </location>
</feature>
<feature type="compositionally biased region" description="Polar residues" evidence="1">
    <location>
        <begin position="26"/>
        <end position="45"/>
    </location>
</feature>
<dbReference type="AlphaFoldDB" id="A0A4Y7PQ52"/>
<feature type="compositionally biased region" description="Polar residues" evidence="1">
    <location>
        <begin position="123"/>
        <end position="148"/>
    </location>
</feature>
<feature type="compositionally biased region" description="Acidic residues" evidence="1">
    <location>
        <begin position="151"/>
        <end position="167"/>
    </location>
</feature>
<feature type="region of interest" description="Disordered" evidence="1">
    <location>
        <begin position="1"/>
        <end position="167"/>
    </location>
</feature>
<dbReference type="Proteomes" id="UP000294933">
    <property type="component" value="Unassembled WGS sequence"/>
</dbReference>
<feature type="compositionally biased region" description="Pro residues" evidence="1">
    <location>
        <begin position="1"/>
        <end position="10"/>
    </location>
</feature>
<proteinExistence type="predicted"/>
<accession>A0A4Y7PQ52</accession>